<sequence>MHPLYLSSGSAPAPNPAGGNASRHIRALAASRGSAAMGRAKITYACATYPPSGGGLSVSGWKAGKEPRRVALTRRRVRTTAGSTGRPRIDAAPPSERRRASSSAAAQEALTRTPATTPAARVWNFSRRSSADGEAVLQRATARRGVGGPTNEGLEQRTRYFTFRPPCSC</sequence>
<evidence type="ECO:0000256" key="1">
    <source>
        <dbReference type="SAM" id="MobiDB-lite"/>
    </source>
</evidence>
<dbReference type="AlphaFoldDB" id="A0A3R7KAU2"/>
<dbReference type="Proteomes" id="UP000284403">
    <property type="component" value="Unassembled WGS sequence"/>
</dbReference>
<keyword evidence="3" id="KW-1185">Reference proteome</keyword>
<feature type="compositionally biased region" description="Low complexity" evidence="1">
    <location>
        <begin position="101"/>
        <end position="117"/>
    </location>
</feature>
<feature type="region of interest" description="Disordered" evidence="1">
    <location>
        <begin position="1"/>
        <end position="21"/>
    </location>
</feature>
<proteinExistence type="predicted"/>
<evidence type="ECO:0000313" key="2">
    <source>
        <dbReference type="EMBL" id="RNE96975.1"/>
    </source>
</evidence>
<feature type="compositionally biased region" description="Low complexity" evidence="1">
    <location>
        <begin position="7"/>
        <end position="21"/>
    </location>
</feature>
<reference evidence="2 3" key="1">
    <citation type="journal article" date="2018" name="BMC Genomics">
        <title>Genomic comparison of Trypanosoma conorhini and Trypanosoma rangeli to Trypanosoma cruzi strains of high and low virulence.</title>
        <authorList>
            <person name="Bradwell K.R."/>
            <person name="Koparde V.N."/>
            <person name="Matveyev A.V."/>
            <person name="Serrano M.G."/>
            <person name="Alves J.M."/>
            <person name="Parikh H."/>
            <person name="Huang B."/>
            <person name="Lee V."/>
            <person name="Espinosa-Alvarez O."/>
            <person name="Ortiz P.A."/>
            <person name="Costa-Martins A.G."/>
            <person name="Teixeira M.M."/>
            <person name="Buck G.A."/>
        </authorList>
    </citation>
    <scope>NUCLEOTIDE SEQUENCE [LARGE SCALE GENOMIC DNA]</scope>
    <source>
        <strain evidence="2 3">025E</strain>
    </source>
</reference>
<evidence type="ECO:0000313" key="3">
    <source>
        <dbReference type="Proteomes" id="UP000284403"/>
    </source>
</evidence>
<gene>
    <name evidence="2" type="ORF">Tco025E_09581</name>
</gene>
<dbReference type="RefSeq" id="XP_029223484.1">
    <property type="nucleotide sequence ID" value="XM_029376393.1"/>
</dbReference>
<protein>
    <submittedName>
        <fullName evidence="2">Uncharacterized protein</fullName>
    </submittedName>
</protein>
<name>A0A3R7KAU2_9TRYP</name>
<comment type="caution">
    <text evidence="2">The sequence shown here is derived from an EMBL/GenBank/DDBJ whole genome shotgun (WGS) entry which is preliminary data.</text>
</comment>
<feature type="region of interest" description="Disordered" evidence="1">
    <location>
        <begin position="76"/>
        <end position="117"/>
    </location>
</feature>
<organism evidence="2 3">
    <name type="scientific">Trypanosoma conorhini</name>
    <dbReference type="NCBI Taxonomy" id="83891"/>
    <lineage>
        <taxon>Eukaryota</taxon>
        <taxon>Discoba</taxon>
        <taxon>Euglenozoa</taxon>
        <taxon>Kinetoplastea</taxon>
        <taxon>Metakinetoplastina</taxon>
        <taxon>Trypanosomatida</taxon>
        <taxon>Trypanosomatidae</taxon>
        <taxon>Trypanosoma</taxon>
    </lineage>
</organism>
<accession>A0A3R7KAU2</accession>
<dbReference type="GeneID" id="40323192"/>
<dbReference type="EMBL" id="MKKU01001191">
    <property type="protein sequence ID" value="RNE96975.1"/>
    <property type="molecule type" value="Genomic_DNA"/>
</dbReference>